<evidence type="ECO:0000259" key="3">
    <source>
        <dbReference type="Pfam" id="PF12804"/>
    </source>
</evidence>
<dbReference type="GO" id="GO:0016779">
    <property type="term" value="F:nucleotidyltransferase activity"/>
    <property type="evidence" value="ECO:0007669"/>
    <property type="project" value="UniProtKB-ARBA"/>
</dbReference>
<protein>
    <recommendedName>
        <fullName evidence="3">MobA-like NTP transferase domain-containing protein</fullName>
    </recommendedName>
</protein>
<name>A0A1D8K577_9GAMM</name>
<evidence type="ECO:0000313" key="5">
    <source>
        <dbReference type="Proteomes" id="UP000095342"/>
    </source>
</evidence>
<dbReference type="Proteomes" id="UP000095342">
    <property type="component" value="Chromosome"/>
</dbReference>
<evidence type="ECO:0000256" key="1">
    <source>
        <dbReference type="ARBA" id="ARBA00022842"/>
    </source>
</evidence>
<sequence length="225" mass="25059">MPTAILLAGGRSSRSGRRHKACRRLPGGVIWLDRQIDALRAAGCGEVRLVLGARPRRVLACLHRRVSLRLNRRHALGPFVSLQTGLAPLRDDVLILPIDVPARPPRLLNALIRALQPGIAVAAPRHKGHGGHPVLLARDFAETLMHLNPTAPDARLDLQLRALPPDRRAWIKGNREVLEDLNTAMAWRNYRGGDGIELNLRRKKRNVRLTPRHQARPSDILHPSP</sequence>
<dbReference type="KEGG" id="aaeo:BJI67_02595"/>
<keyword evidence="5" id="KW-1185">Reference proteome</keyword>
<dbReference type="Gene3D" id="3.90.550.10">
    <property type="entry name" value="Spore Coat Polysaccharide Biosynthesis Protein SpsA, Chain A"/>
    <property type="match status" value="1"/>
</dbReference>
<dbReference type="PANTHER" id="PTHR43777:SF1">
    <property type="entry name" value="MOLYBDENUM COFACTOR CYTIDYLYLTRANSFERASE"/>
    <property type="match status" value="1"/>
</dbReference>
<dbReference type="InterPro" id="IPR029044">
    <property type="entry name" value="Nucleotide-diphossugar_trans"/>
</dbReference>
<dbReference type="PANTHER" id="PTHR43777">
    <property type="entry name" value="MOLYBDENUM COFACTOR CYTIDYLYLTRANSFERASE"/>
    <property type="match status" value="1"/>
</dbReference>
<feature type="domain" description="MobA-like NTP transferase" evidence="3">
    <location>
        <begin position="4"/>
        <end position="148"/>
    </location>
</feature>
<feature type="region of interest" description="Disordered" evidence="2">
    <location>
        <begin position="205"/>
        <end position="225"/>
    </location>
</feature>
<proteinExistence type="predicted"/>
<accession>A0A1D8K577</accession>
<gene>
    <name evidence="4" type="ORF">BJI67_02595</name>
</gene>
<feature type="compositionally biased region" description="Basic residues" evidence="2">
    <location>
        <begin position="205"/>
        <end position="215"/>
    </location>
</feature>
<dbReference type="RefSeq" id="WP_070071698.1">
    <property type="nucleotide sequence ID" value="NZ_CP017448.1"/>
</dbReference>
<evidence type="ECO:0000256" key="2">
    <source>
        <dbReference type="SAM" id="MobiDB-lite"/>
    </source>
</evidence>
<evidence type="ECO:0000313" key="4">
    <source>
        <dbReference type="EMBL" id="AOV16102.1"/>
    </source>
</evidence>
<reference evidence="4 5" key="1">
    <citation type="submission" date="2016-09" db="EMBL/GenBank/DDBJ databases">
        <title>Acidihalobacter prosperus V6 (DSM14174).</title>
        <authorList>
            <person name="Khaleque H.N."/>
            <person name="Ramsay J.P."/>
            <person name="Murphy R.J.T."/>
            <person name="Kaksonen A.H."/>
            <person name="Boxall N.J."/>
            <person name="Watkin E.L.J."/>
        </authorList>
    </citation>
    <scope>NUCLEOTIDE SEQUENCE [LARGE SCALE GENOMIC DNA]</scope>
    <source>
        <strain evidence="4 5">V6</strain>
    </source>
</reference>
<dbReference type="AlphaFoldDB" id="A0A1D8K577"/>
<organism evidence="4 5">
    <name type="scientific">Acidihalobacter aeolianus</name>
    <dbReference type="NCBI Taxonomy" id="2792603"/>
    <lineage>
        <taxon>Bacteria</taxon>
        <taxon>Pseudomonadati</taxon>
        <taxon>Pseudomonadota</taxon>
        <taxon>Gammaproteobacteria</taxon>
        <taxon>Chromatiales</taxon>
        <taxon>Ectothiorhodospiraceae</taxon>
        <taxon>Acidihalobacter</taxon>
    </lineage>
</organism>
<keyword evidence="1" id="KW-0460">Magnesium</keyword>
<dbReference type="EMBL" id="CP017448">
    <property type="protein sequence ID" value="AOV16102.1"/>
    <property type="molecule type" value="Genomic_DNA"/>
</dbReference>
<dbReference type="InterPro" id="IPR025877">
    <property type="entry name" value="MobA-like_NTP_Trfase"/>
</dbReference>
<dbReference type="Pfam" id="PF12804">
    <property type="entry name" value="NTP_transf_3"/>
    <property type="match status" value="1"/>
</dbReference>
<dbReference type="SUPFAM" id="SSF53448">
    <property type="entry name" value="Nucleotide-diphospho-sugar transferases"/>
    <property type="match status" value="1"/>
</dbReference>